<evidence type="ECO:0000313" key="2">
    <source>
        <dbReference type="Proteomes" id="UP000824533"/>
    </source>
</evidence>
<organism evidence="1 2">
    <name type="scientific">Dendrolimus kikuchii</name>
    <dbReference type="NCBI Taxonomy" id="765133"/>
    <lineage>
        <taxon>Eukaryota</taxon>
        <taxon>Metazoa</taxon>
        <taxon>Ecdysozoa</taxon>
        <taxon>Arthropoda</taxon>
        <taxon>Hexapoda</taxon>
        <taxon>Insecta</taxon>
        <taxon>Pterygota</taxon>
        <taxon>Neoptera</taxon>
        <taxon>Endopterygota</taxon>
        <taxon>Lepidoptera</taxon>
        <taxon>Glossata</taxon>
        <taxon>Ditrysia</taxon>
        <taxon>Bombycoidea</taxon>
        <taxon>Lasiocampidae</taxon>
        <taxon>Dendrolimus</taxon>
    </lineage>
</organism>
<reference evidence="1 2" key="1">
    <citation type="journal article" date="2021" name="Front. Genet.">
        <title>Chromosome-Level Genome Assembly Reveals Significant Gene Expansion in the Toll and IMD Signaling Pathways of Dendrolimus kikuchii.</title>
        <authorList>
            <person name="Zhou J."/>
            <person name="Wu P."/>
            <person name="Xiong Z."/>
            <person name="Liu N."/>
            <person name="Zhao N."/>
            <person name="Ji M."/>
            <person name="Qiu Y."/>
            <person name="Yang B."/>
        </authorList>
    </citation>
    <scope>NUCLEOTIDE SEQUENCE [LARGE SCALE GENOMIC DNA]</scope>
    <source>
        <strain evidence="1">Ann1</strain>
    </source>
</reference>
<proteinExistence type="predicted"/>
<accession>A0ACC1CZI4</accession>
<protein>
    <submittedName>
        <fullName evidence="1">Uncharacterized protein</fullName>
    </submittedName>
</protein>
<evidence type="ECO:0000313" key="1">
    <source>
        <dbReference type="EMBL" id="KAJ0176900.1"/>
    </source>
</evidence>
<dbReference type="EMBL" id="CM034398">
    <property type="protein sequence ID" value="KAJ0176900.1"/>
    <property type="molecule type" value="Genomic_DNA"/>
</dbReference>
<gene>
    <name evidence="1" type="ORF">K1T71_006909</name>
</gene>
<name>A0ACC1CZI4_9NEOP</name>
<keyword evidence="2" id="KW-1185">Reference proteome</keyword>
<dbReference type="Proteomes" id="UP000824533">
    <property type="component" value="Linkage Group LG12"/>
</dbReference>
<comment type="caution">
    <text evidence="1">The sequence shown here is derived from an EMBL/GenBank/DDBJ whole genome shotgun (WGS) entry which is preliminary data.</text>
</comment>
<sequence length="1252" mass="139342">MRGNDACGWCAGRVLNVAAALLLGAGLPAPCAGPRPCAPGSPSALCLCRPDQLSCSHVPFHRFPETEAGVRHVAVDGARLGALGEAALDARALRTLVLVGSHLHHIEPRALASMASSLASLDLGYNEFMEVPIEALRELKVLNWLNLQNNFIMDLYVNVDWGHLTESLSTLSLSNNRVSALDEGALSGLHHLAQLELDGNQLHALAAGALPPSVALLRLADNLLTHIPCTLFAQLRRLRHLNVRNNMLNAQSNGTCKGEHSRIDSLDLSSNELDDRFELVFQGGLQLKQLVLDSNEFTAIPAFVADSGRLQKLSLSYNRLGRISDVVVRGVKADLVQLDLDHNELTMIPQSVVEMLRLRHLSLAYNYLVELDHLPPHLHTLSLAGNYFLNFPMALRDLAPVTLVYLDIGYNQISVLTPDVFGTWSEALTTLNLKGNRITQLSAEVFPVTLPLRELILSFNDLYYVDPNTFANLTLVQVLELSSTLFNGEIPNMFPLDRLSWLSLDNNNIHFLSSEELLSFSSLEYLNLDFNKIVQFPSETSFAGDRFYSLKELRLAYNYLIKFNSDFLMYLPELQSLDLSYNRLHNIAEHSFVALSNLVYLSLAGNMLESVEPGAFRDLPKIEVLDVHGNHLLEFSTEYFENVSNELTNFSVNASYNRIASVEGAGKSVVINILDLSHNVLETISAAFIESVGPFLRQLILSYNRLTHIDGTRFGAIPNLEILDLQYNNISAMKKKYFADTTTVQIFDLSNNRLAQLSVEQFHNMRRLRQLHLNSNELRSLPRDSFKNTILEHLDLSNNQLTIFPSSTLSQVGFTLRRLELAFNRLEYLDAAMFHSIAFLQELSLARNALTVLPDNTFAGLSHLRRLDLSYNIIKTNFKELFHNLPRLRYLSLAGCGLKTMPNLLLANLTELDLSGNYIASYRDTDVRRLANLRVLDLAGNKFTSLQPAMWVGMRRLTSLDVSHNPVVRVRRGSFEGLDRLLGLRMNHLRHLEAVEPRAFRPLSSLRSLELESPLVTVPVPGRNEVTLSEIVDATPALESLTVHVRDNVLDGQLYGVRVAKLRVLEVRGTSLRRISERAFASLGRQRVLAVRLTGTGVRDLPAGLLRPLVRVPHLALDLTDNRIEAFGPATLYPNLTGWNRIATKLLPGGLALSANPLRCGCAVAWVGAWLRRWTAEVGGGAVAAREAARAPLCRAPHGAASLPLLALAPDEAECHASALSKRDREEDAYADPTRRRRTGGRRRRYANLFLP</sequence>